<protein>
    <submittedName>
        <fullName evidence="2">Uncharacterized protein</fullName>
    </submittedName>
</protein>
<keyword evidence="1" id="KW-0812">Transmembrane</keyword>
<sequence length="125" mass="13842">MGFMLTCSSVSHDGCMLLYPAFRRILQQDEQPFLRAPAYLPTLITLTFAALLLELAGLLTFHCSVSFTFPFVFSLSAAVCLRCYTHLPRFSPPPPPLLRRLAVEKISSSTKPCAIETMCSSVPLN</sequence>
<evidence type="ECO:0000256" key="1">
    <source>
        <dbReference type="SAM" id="Phobius"/>
    </source>
</evidence>
<feature type="transmembrane region" description="Helical" evidence="1">
    <location>
        <begin position="33"/>
        <end position="53"/>
    </location>
</feature>
<name>A0AAJ0A1D4_9PEZI</name>
<dbReference type="RefSeq" id="XP_060450717.1">
    <property type="nucleotide sequence ID" value="XM_060596412.1"/>
</dbReference>
<evidence type="ECO:0000313" key="2">
    <source>
        <dbReference type="EMBL" id="KAK1654673.1"/>
    </source>
</evidence>
<accession>A0AAJ0A1D4</accession>
<gene>
    <name evidence="2" type="ORF">BDP81DRAFT_86849</name>
</gene>
<evidence type="ECO:0000313" key="3">
    <source>
        <dbReference type="Proteomes" id="UP001243989"/>
    </source>
</evidence>
<keyword evidence="1" id="KW-1133">Transmembrane helix</keyword>
<proteinExistence type="predicted"/>
<dbReference type="EMBL" id="JAHMHQ010000002">
    <property type="protein sequence ID" value="KAK1654673.1"/>
    <property type="molecule type" value="Genomic_DNA"/>
</dbReference>
<keyword evidence="3" id="KW-1185">Reference proteome</keyword>
<reference evidence="2" key="1">
    <citation type="submission" date="2021-06" db="EMBL/GenBank/DDBJ databases">
        <title>Comparative genomics, transcriptomics and evolutionary studies reveal genomic signatures of adaptation to plant cell wall in hemibiotrophic fungi.</title>
        <authorList>
            <consortium name="DOE Joint Genome Institute"/>
            <person name="Baroncelli R."/>
            <person name="Diaz J.F."/>
            <person name="Benocci T."/>
            <person name="Peng M."/>
            <person name="Battaglia E."/>
            <person name="Haridas S."/>
            <person name="Andreopoulos W."/>
            <person name="Labutti K."/>
            <person name="Pangilinan J."/>
            <person name="Floch G.L."/>
            <person name="Makela M.R."/>
            <person name="Henrissat B."/>
            <person name="Grigoriev I.V."/>
            <person name="Crouch J.A."/>
            <person name="De Vries R.P."/>
            <person name="Sukno S.A."/>
            <person name="Thon M.R."/>
        </authorList>
    </citation>
    <scope>NUCLEOTIDE SEQUENCE</scope>
    <source>
        <strain evidence="2">CBS 102054</strain>
    </source>
</reference>
<keyword evidence="1" id="KW-0472">Membrane</keyword>
<dbReference type="Proteomes" id="UP001243989">
    <property type="component" value="Unassembled WGS sequence"/>
</dbReference>
<dbReference type="AlphaFoldDB" id="A0AAJ0A1D4"/>
<feature type="transmembrane region" description="Helical" evidence="1">
    <location>
        <begin position="59"/>
        <end position="81"/>
    </location>
</feature>
<organism evidence="2 3">
    <name type="scientific">Colletotrichum phormii</name>
    <dbReference type="NCBI Taxonomy" id="359342"/>
    <lineage>
        <taxon>Eukaryota</taxon>
        <taxon>Fungi</taxon>
        <taxon>Dikarya</taxon>
        <taxon>Ascomycota</taxon>
        <taxon>Pezizomycotina</taxon>
        <taxon>Sordariomycetes</taxon>
        <taxon>Hypocreomycetidae</taxon>
        <taxon>Glomerellales</taxon>
        <taxon>Glomerellaceae</taxon>
        <taxon>Colletotrichum</taxon>
        <taxon>Colletotrichum acutatum species complex</taxon>
    </lineage>
</organism>
<comment type="caution">
    <text evidence="2">The sequence shown here is derived from an EMBL/GenBank/DDBJ whole genome shotgun (WGS) entry which is preliminary data.</text>
</comment>
<dbReference type="GeneID" id="85481274"/>